<reference evidence="2 3" key="1">
    <citation type="journal article" date="2019" name="Emerg. Microbes Infect.">
        <title>Comprehensive subspecies identification of 175 nontuberculous mycobacteria species based on 7547 genomic profiles.</title>
        <authorList>
            <person name="Matsumoto Y."/>
            <person name="Kinjo T."/>
            <person name="Motooka D."/>
            <person name="Nabeya D."/>
            <person name="Jung N."/>
            <person name="Uechi K."/>
            <person name="Horii T."/>
            <person name="Iida T."/>
            <person name="Fujita J."/>
            <person name="Nakamura S."/>
        </authorList>
    </citation>
    <scope>NUCLEOTIDE SEQUENCE [LARGE SCALE GENOMIC DNA]</scope>
    <source>
        <strain evidence="2 3">JCM 13571</strain>
    </source>
</reference>
<gene>
    <name evidence="2" type="ORF">MHIB_03020</name>
</gene>
<sequence>MRARLIATALATALLAAIGYGLLQRAPQPVADPELAAGRPEPVAVIRRGSEVTLAGDVADPAARRALLDAVYGSSEDLTVVDRLGVTPAAPSIDLSGVGPVFEAAAAIDDFTVAFDGATVRLGGTAAIAGEAAAVGDAAQDAWGRDHVVNDIATGSQRADRPAGD</sequence>
<dbReference type="Pfam" id="PF21923">
    <property type="entry name" value="BON_like"/>
    <property type="match status" value="1"/>
</dbReference>
<dbReference type="KEGG" id="mhib:MHIB_03020"/>
<evidence type="ECO:0000259" key="1">
    <source>
        <dbReference type="Pfam" id="PF21923"/>
    </source>
</evidence>
<feature type="domain" description="Peptidoglycan-binding protein ArfA BON-like" evidence="1">
    <location>
        <begin position="44"/>
        <end position="88"/>
    </location>
</feature>
<organism evidence="2 3">
    <name type="scientific">Mycolicibacter hiberniae</name>
    <dbReference type="NCBI Taxonomy" id="29314"/>
    <lineage>
        <taxon>Bacteria</taxon>
        <taxon>Bacillati</taxon>
        <taxon>Actinomycetota</taxon>
        <taxon>Actinomycetes</taxon>
        <taxon>Mycobacteriales</taxon>
        <taxon>Mycobacteriaceae</taxon>
        <taxon>Mycolicibacter</taxon>
    </lineage>
</organism>
<evidence type="ECO:0000313" key="2">
    <source>
        <dbReference type="EMBL" id="BBZ21884.1"/>
    </source>
</evidence>
<evidence type="ECO:0000313" key="3">
    <source>
        <dbReference type="Proteomes" id="UP000467260"/>
    </source>
</evidence>
<dbReference type="RefSeq" id="WP_085134985.1">
    <property type="nucleotide sequence ID" value="NZ_AP022609.1"/>
</dbReference>
<dbReference type="Proteomes" id="UP000467260">
    <property type="component" value="Chromosome"/>
</dbReference>
<dbReference type="EMBL" id="AP022609">
    <property type="protein sequence ID" value="BBZ21884.1"/>
    <property type="molecule type" value="Genomic_DNA"/>
</dbReference>
<dbReference type="AlphaFoldDB" id="A0A7I7WWL2"/>
<protein>
    <recommendedName>
        <fullName evidence="1">Peptidoglycan-binding protein ArfA BON-like domain-containing protein</fullName>
    </recommendedName>
</protein>
<dbReference type="OrthoDB" id="4762355at2"/>
<proteinExistence type="predicted"/>
<accession>A0A7I7WWL2</accession>
<dbReference type="Gene3D" id="3.40.1520.20">
    <property type="match status" value="1"/>
</dbReference>
<dbReference type="InterPro" id="IPR054121">
    <property type="entry name" value="ArfA_BON-like"/>
</dbReference>
<name>A0A7I7WWL2_9MYCO</name>
<keyword evidence="3" id="KW-1185">Reference proteome</keyword>